<evidence type="ECO:0000256" key="1">
    <source>
        <dbReference type="SAM" id="MobiDB-lite"/>
    </source>
</evidence>
<evidence type="ECO:0000313" key="3">
    <source>
        <dbReference type="Proteomes" id="UP000699462"/>
    </source>
</evidence>
<evidence type="ECO:0000313" key="2">
    <source>
        <dbReference type="EMBL" id="KAF8566390.1"/>
    </source>
</evidence>
<name>A0A8T0DF51_9TREM</name>
<dbReference type="OrthoDB" id="6288634at2759"/>
<protein>
    <recommendedName>
        <fullName evidence="4">PAS domain-containing protein</fullName>
    </recommendedName>
</protein>
<gene>
    <name evidence="2" type="ORF">P879_05915</name>
</gene>
<proteinExistence type="predicted"/>
<evidence type="ECO:0008006" key="4">
    <source>
        <dbReference type="Google" id="ProtNLM"/>
    </source>
</evidence>
<dbReference type="InterPro" id="IPR035965">
    <property type="entry name" value="PAS-like_dom_sf"/>
</dbReference>
<dbReference type="EMBL" id="JTDF01005167">
    <property type="protein sequence ID" value="KAF8566390.1"/>
    <property type="molecule type" value="Genomic_DNA"/>
</dbReference>
<organism evidence="2 3">
    <name type="scientific">Paragonimus westermani</name>
    <dbReference type="NCBI Taxonomy" id="34504"/>
    <lineage>
        <taxon>Eukaryota</taxon>
        <taxon>Metazoa</taxon>
        <taxon>Spiralia</taxon>
        <taxon>Lophotrochozoa</taxon>
        <taxon>Platyhelminthes</taxon>
        <taxon>Trematoda</taxon>
        <taxon>Digenea</taxon>
        <taxon>Plagiorchiida</taxon>
        <taxon>Troglotremata</taxon>
        <taxon>Troglotrematidae</taxon>
        <taxon>Paragonimus</taxon>
    </lineage>
</organism>
<feature type="non-terminal residue" evidence="2">
    <location>
        <position position="1"/>
    </location>
</feature>
<dbReference type="AlphaFoldDB" id="A0A8T0DF51"/>
<accession>A0A8T0DF51</accession>
<comment type="caution">
    <text evidence="2">The sequence shown here is derived from an EMBL/GenBank/DDBJ whole genome shotgun (WGS) entry which is preliminary data.</text>
</comment>
<sequence length="629" mass="70183">ASFIGAPLHNLIESNLSDSQPATFTHNRISRRKSHLGSQSVPDDSCDAHKHSATFAEPSTRAPEATHFVRLVNCTTGSSSSPNASYVPFSYCENRVSSAAYTVSGESYYGQQRKEWSRGHRKQHFTSDLPSLVGGEDGSVEPRGATSTELIYYCWATTILEPPVGISVDSWTHQLPENTLAVPKTDLVSDKRYSSEEESESSISHYSSITHHRQTPLKLCLLQPVDLSPAEVPSDSDPLHLDSFTPEPHMPFSMTSGRGRSRRRRGSKFQEKYVSCHNVAESEMMRNADEVLEPIENSNPDMPDQLSWDADLSDILSLSSSKRLADQCFTCLDVTQLVVRSTRGSCQACLGLVNNGDKLLGRPFLGLLHPDDLDAVVSAFSKTLLTSSPVWTPVYRIAELDAEQGYKRYRWVRSMVWVDRNGQNLHCWHQAVGCESSNPVGVVTMTEPRLLPAEVAQTLHSRSSVRKDCKSCLTMGTSDQVRKSQSNICAVEKARFGAQQPIISLSPELTVLHCTEQNRLTIMLKRNQKPLHTERLPDNGDHKDGEIFQLSSLVHDSSPRKKSNITIYKSAPSNVDKKHIKTAQWQPRVVRRTTVPTRHRLWVSMHHRLTKQCTQSSKVAQQGVFAVSL</sequence>
<feature type="region of interest" description="Disordered" evidence="1">
    <location>
        <begin position="242"/>
        <end position="267"/>
    </location>
</feature>
<dbReference type="Gene3D" id="3.30.450.20">
    <property type="entry name" value="PAS domain"/>
    <property type="match status" value="1"/>
</dbReference>
<dbReference type="SUPFAM" id="SSF55785">
    <property type="entry name" value="PYP-like sensor domain (PAS domain)"/>
    <property type="match status" value="1"/>
</dbReference>
<dbReference type="Proteomes" id="UP000699462">
    <property type="component" value="Unassembled WGS sequence"/>
</dbReference>
<reference evidence="2 3" key="1">
    <citation type="submission" date="2019-07" db="EMBL/GenBank/DDBJ databases">
        <title>Annotation for the trematode Paragonimus westermani.</title>
        <authorList>
            <person name="Choi Y.-J."/>
        </authorList>
    </citation>
    <scope>NUCLEOTIDE SEQUENCE [LARGE SCALE GENOMIC DNA]</scope>
    <source>
        <strain evidence="2">180907_Pwestermani</strain>
    </source>
</reference>
<keyword evidence="3" id="KW-1185">Reference proteome</keyword>